<evidence type="ECO:0000256" key="1">
    <source>
        <dbReference type="SAM" id="Phobius"/>
    </source>
</evidence>
<comment type="caution">
    <text evidence="2">The sequence shown here is derived from an EMBL/GenBank/DDBJ whole genome shotgun (WGS) entry which is preliminary data.</text>
</comment>
<feature type="transmembrane region" description="Helical" evidence="1">
    <location>
        <begin position="110"/>
        <end position="137"/>
    </location>
</feature>
<gene>
    <name evidence="2" type="ORF">C8N44_103179</name>
</gene>
<dbReference type="OrthoDB" id="7704812at2"/>
<feature type="transmembrane region" description="Helical" evidence="1">
    <location>
        <begin position="21"/>
        <end position="45"/>
    </location>
</feature>
<feature type="transmembrane region" description="Helical" evidence="1">
    <location>
        <begin position="188"/>
        <end position="206"/>
    </location>
</feature>
<keyword evidence="3" id="KW-1185">Reference proteome</keyword>
<accession>A0A2T6B5V6</accession>
<dbReference type="EMBL" id="QBKN01000003">
    <property type="protein sequence ID" value="PTX51435.1"/>
    <property type="molecule type" value="Genomic_DNA"/>
</dbReference>
<feature type="transmembrane region" description="Helical" evidence="1">
    <location>
        <begin position="218"/>
        <end position="241"/>
    </location>
</feature>
<name>A0A2T6B5V6_9RHOB</name>
<protein>
    <submittedName>
        <fullName evidence="2">Uncharacterized protein</fullName>
    </submittedName>
</protein>
<evidence type="ECO:0000313" key="2">
    <source>
        <dbReference type="EMBL" id="PTX51435.1"/>
    </source>
</evidence>
<proteinExistence type="predicted"/>
<sequence>MKGWQIFVHSVRLIVNNLGDALRVSALLYLVQVAHQIYAFAYLPARPTGGEGLSPEEIGASGQGGMALLLFLAFIVSSLWIAVGWHRFVLEEEYPRGWIPQWHGGAMLSYLWRSILVFLAVGALMFVALFVIAMVALVSPALIAVFGLGIVGLGSYLFFRLGVTLPATAVGHKLSLRESWKATRDRDGAIVILAFITIAATALIQLPNFAGEPRSLLTLVYTLVTGWIATMVGISVLTTLYGHYVQGRPID</sequence>
<dbReference type="AlphaFoldDB" id="A0A2T6B5V6"/>
<evidence type="ECO:0000313" key="3">
    <source>
        <dbReference type="Proteomes" id="UP000244069"/>
    </source>
</evidence>
<dbReference type="Proteomes" id="UP000244069">
    <property type="component" value="Unassembled WGS sequence"/>
</dbReference>
<organism evidence="2 3">
    <name type="scientific">Allosediminivita pacifica</name>
    <dbReference type="NCBI Taxonomy" id="1267769"/>
    <lineage>
        <taxon>Bacteria</taxon>
        <taxon>Pseudomonadati</taxon>
        <taxon>Pseudomonadota</taxon>
        <taxon>Alphaproteobacteria</taxon>
        <taxon>Rhodobacterales</taxon>
        <taxon>Paracoccaceae</taxon>
        <taxon>Allosediminivita</taxon>
    </lineage>
</organism>
<keyword evidence="1" id="KW-0472">Membrane</keyword>
<feature type="transmembrane region" description="Helical" evidence="1">
    <location>
        <begin position="143"/>
        <end position="167"/>
    </location>
</feature>
<reference evidence="2 3" key="1">
    <citation type="submission" date="2018-04" db="EMBL/GenBank/DDBJ databases">
        <title>Genomic Encyclopedia of Archaeal and Bacterial Type Strains, Phase II (KMG-II): from individual species to whole genera.</title>
        <authorList>
            <person name="Goeker M."/>
        </authorList>
    </citation>
    <scope>NUCLEOTIDE SEQUENCE [LARGE SCALE GENOMIC DNA]</scope>
    <source>
        <strain evidence="2 3">DSM 29329</strain>
    </source>
</reference>
<keyword evidence="1" id="KW-0812">Transmembrane</keyword>
<keyword evidence="1" id="KW-1133">Transmembrane helix</keyword>
<dbReference type="RefSeq" id="WP_107974820.1">
    <property type="nucleotide sequence ID" value="NZ_BMEZ01000003.1"/>
</dbReference>
<feature type="transmembrane region" description="Helical" evidence="1">
    <location>
        <begin position="65"/>
        <end position="89"/>
    </location>
</feature>